<dbReference type="SUPFAM" id="SSF54001">
    <property type="entry name" value="Cysteine proteinases"/>
    <property type="match status" value="1"/>
</dbReference>
<dbReference type="Gene3D" id="3.10.620.30">
    <property type="match status" value="1"/>
</dbReference>
<dbReference type="RefSeq" id="WP_252622182.1">
    <property type="nucleotide sequence ID" value="NZ_CP099490.1"/>
</dbReference>
<dbReference type="EMBL" id="CP099490">
    <property type="protein sequence ID" value="USQ77247.1"/>
    <property type="molecule type" value="Genomic_DNA"/>
</dbReference>
<feature type="domain" description="Transglutaminase-like" evidence="2">
    <location>
        <begin position="66"/>
        <end position="150"/>
    </location>
</feature>
<sequence length="307" mass="33929">MTTHTGPFRPDHHTAYSDPGPWSDLLAAVEPTVEAVSAAVRNVIVHYREEQTVLPEDTRGDIHGRWIERTLERDQQRHGTPLTQRRELTERVQGCCRDHTLLACAVLREHGIAARGRVGFSRYFQPDFCHDHVVVEAQFEGPGGRWVRFDTELTGSLGNLASPTDMPVGPDSPFPTAGEVWRSWRAGEIDAGLYGVAPGLPARGPWLIQNYVLRDLAHRFGDELLLWDVWGAMVGPGDPLSPEVLELTDEVAELIAQADAGQDGAEDRLATLYATREGLRPGLSVLRFDPLLPQSRPVGEDLDLTVA</sequence>
<evidence type="ECO:0000313" key="4">
    <source>
        <dbReference type="Proteomes" id="UP001056535"/>
    </source>
</evidence>
<organism evidence="3 4">
    <name type="scientific">Ornithinimicrobium cryptoxanthini</name>
    <dbReference type="NCBI Taxonomy" id="2934161"/>
    <lineage>
        <taxon>Bacteria</taxon>
        <taxon>Bacillati</taxon>
        <taxon>Actinomycetota</taxon>
        <taxon>Actinomycetes</taxon>
        <taxon>Micrococcales</taxon>
        <taxon>Ornithinimicrobiaceae</taxon>
        <taxon>Ornithinimicrobium</taxon>
    </lineage>
</organism>
<protein>
    <submittedName>
        <fullName evidence="3">Transglutaminase-like domain-containing protein</fullName>
    </submittedName>
</protein>
<dbReference type="Proteomes" id="UP001056535">
    <property type="component" value="Chromosome"/>
</dbReference>
<keyword evidence="4" id="KW-1185">Reference proteome</keyword>
<gene>
    <name evidence="3" type="ORF">NF557_04850</name>
</gene>
<proteinExistence type="predicted"/>
<evidence type="ECO:0000313" key="3">
    <source>
        <dbReference type="EMBL" id="USQ77247.1"/>
    </source>
</evidence>
<evidence type="ECO:0000256" key="1">
    <source>
        <dbReference type="SAM" id="MobiDB-lite"/>
    </source>
</evidence>
<reference evidence="3" key="1">
    <citation type="submission" date="2022-06" db="EMBL/GenBank/DDBJ databases">
        <title>Ornithinimicrobium JY.X270.</title>
        <authorList>
            <person name="Huang Y."/>
        </authorList>
    </citation>
    <scope>NUCLEOTIDE SEQUENCE</scope>
    <source>
        <strain evidence="3">JY.X270</strain>
    </source>
</reference>
<name>A0ABY4YM63_9MICO</name>
<dbReference type="Pfam" id="PF01841">
    <property type="entry name" value="Transglut_core"/>
    <property type="match status" value="1"/>
</dbReference>
<dbReference type="InterPro" id="IPR002931">
    <property type="entry name" value="Transglutaminase-like"/>
</dbReference>
<feature type="region of interest" description="Disordered" evidence="1">
    <location>
        <begin position="1"/>
        <end position="20"/>
    </location>
</feature>
<evidence type="ECO:0000259" key="2">
    <source>
        <dbReference type="Pfam" id="PF01841"/>
    </source>
</evidence>
<accession>A0ABY4YM63</accession>
<dbReference type="InterPro" id="IPR038765">
    <property type="entry name" value="Papain-like_cys_pep_sf"/>
</dbReference>